<feature type="compositionally biased region" description="Basic and acidic residues" evidence="4">
    <location>
        <begin position="582"/>
        <end position="593"/>
    </location>
</feature>
<feature type="compositionally biased region" description="Low complexity" evidence="4">
    <location>
        <begin position="325"/>
        <end position="343"/>
    </location>
</feature>
<keyword evidence="1" id="KW-0436">Ligase</keyword>
<feature type="region of interest" description="Disordered" evidence="4">
    <location>
        <begin position="582"/>
        <end position="613"/>
    </location>
</feature>
<dbReference type="GO" id="GO:0015631">
    <property type="term" value="F:tubulin binding"/>
    <property type="evidence" value="ECO:0007669"/>
    <property type="project" value="TreeGrafter"/>
</dbReference>
<feature type="compositionally biased region" description="Polar residues" evidence="4">
    <location>
        <begin position="345"/>
        <end position="355"/>
    </location>
</feature>
<dbReference type="InterPro" id="IPR004344">
    <property type="entry name" value="TTL/TTLL_fam"/>
</dbReference>
<dbReference type="Proteomes" id="UP000002630">
    <property type="component" value="Linkage Group LG17"/>
</dbReference>
<feature type="compositionally biased region" description="Polar residues" evidence="4">
    <location>
        <begin position="732"/>
        <end position="742"/>
    </location>
</feature>
<evidence type="ECO:0008006" key="7">
    <source>
        <dbReference type="Google" id="ProtNLM"/>
    </source>
</evidence>
<dbReference type="AlphaFoldDB" id="D8LM22"/>
<gene>
    <name evidence="5" type="ORF">Esi_0038_0142</name>
</gene>
<dbReference type="Gene3D" id="3.30.470.20">
    <property type="entry name" value="ATP-grasp fold, B domain"/>
    <property type="match status" value="2"/>
</dbReference>
<dbReference type="GO" id="GO:0070740">
    <property type="term" value="F:tubulin-glutamic acid ligase activity"/>
    <property type="evidence" value="ECO:0007669"/>
    <property type="project" value="TreeGrafter"/>
</dbReference>
<dbReference type="PROSITE" id="PS51221">
    <property type="entry name" value="TTL"/>
    <property type="match status" value="1"/>
</dbReference>
<feature type="compositionally biased region" description="Basic and acidic residues" evidence="4">
    <location>
        <begin position="743"/>
        <end position="760"/>
    </location>
</feature>
<feature type="region of interest" description="Disordered" evidence="4">
    <location>
        <begin position="982"/>
        <end position="1046"/>
    </location>
</feature>
<protein>
    <recommendedName>
        <fullName evidence="7">Tubulin-tyrosine ligase family protein</fullName>
    </recommendedName>
</protein>
<evidence type="ECO:0000256" key="4">
    <source>
        <dbReference type="SAM" id="MobiDB-lite"/>
    </source>
</evidence>
<dbReference type="EMBL" id="FN648575">
    <property type="protein sequence ID" value="CBN77236.1"/>
    <property type="molecule type" value="Genomic_DNA"/>
</dbReference>
<keyword evidence="6" id="KW-1185">Reference proteome</keyword>
<evidence type="ECO:0000313" key="6">
    <source>
        <dbReference type="Proteomes" id="UP000002630"/>
    </source>
</evidence>
<dbReference type="FunCoup" id="D8LM22">
    <property type="interactions" value="4"/>
</dbReference>
<evidence type="ECO:0000256" key="2">
    <source>
        <dbReference type="ARBA" id="ARBA00022741"/>
    </source>
</evidence>
<feature type="compositionally biased region" description="Low complexity" evidence="4">
    <location>
        <begin position="1015"/>
        <end position="1035"/>
    </location>
</feature>
<dbReference type="GO" id="GO:0005524">
    <property type="term" value="F:ATP binding"/>
    <property type="evidence" value="ECO:0007669"/>
    <property type="project" value="UniProtKB-KW"/>
</dbReference>
<feature type="compositionally biased region" description="Low complexity" evidence="4">
    <location>
        <begin position="897"/>
        <end position="908"/>
    </location>
</feature>
<dbReference type="PANTHER" id="PTHR12241:SF147">
    <property type="entry name" value="TUBULIN POLYGLUTAMYLASE TTLL7"/>
    <property type="match status" value="1"/>
</dbReference>
<dbReference type="GO" id="GO:0000226">
    <property type="term" value="P:microtubule cytoskeleton organization"/>
    <property type="evidence" value="ECO:0007669"/>
    <property type="project" value="TreeGrafter"/>
</dbReference>
<dbReference type="eggNOG" id="KOG2158">
    <property type="taxonomic scope" value="Eukaryota"/>
</dbReference>
<feature type="compositionally biased region" description="Polar residues" evidence="4">
    <location>
        <begin position="1"/>
        <end position="18"/>
    </location>
</feature>
<dbReference type="SUPFAM" id="SSF56059">
    <property type="entry name" value="Glutathione synthetase ATP-binding domain-like"/>
    <property type="match status" value="2"/>
</dbReference>
<keyword evidence="2" id="KW-0547">Nucleotide-binding</keyword>
<dbReference type="Pfam" id="PF03133">
    <property type="entry name" value="TTL"/>
    <property type="match status" value="2"/>
</dbReference>
<feature type="compositionally biased region" description="Basic and acidic residues" evidence="4">
    <location>
        <begin position="402"/>
        <end position="415"/>
    </location>
</feature>
<reference evidence="5 6" key="1">
    <citation type="journal article" date="2010" name="Nature">
        <title>The Ectocarpus genome and the independent evolution of multicellularity in brown algae.</title>
        <authorList>
            <person name="Cock J.M."/>
            <person name="Sterck L."/>
            <person name="Rouze P."/>
            <person name="Scornet D."/>
            <person name="Allen A.E."/>
            <person name="Amoutzias G."/>
            <person name="Anthouard V."/>
            <person name="Artiguenave F."/>
            <person name="Aury J.M."/>
            <person name="Badger J.H."/>
            <person name="Beszteri B."/>
            <person name="Billiau K."/>
            <person name="Bonnet E."/>
            <person name="Bothwell J.H."/>
            <person name="Bowler C."/>
            <person name="Boyen C."/>
            <person name="Brownlee C."/>
            <person name="Carrano C.J."/>
            <person name="Charrier B."/>
            <person name="Cho G.Y."/>
            <person name="Coelho S.M."/>
            <person name="Collen J."/>
            <person name="Corre E."/>
            <person name="Da Silva C."/>
            <person name="Delage L."/>
            <person name="Delaroque N."/>
            <person name="Dittami S.M."/>
            <person name="Doulbeau S."/>
            <person name="Elias M."/>
            <person name="Farnham G."/>
            <person name="Gachon C.M."/>
            <person name="Gschloessl B."/>
            <person name="Heesch S."/>
            <person name="Jabbari K."/>
            <person name="Jubin C."/>
            <person name="Kawai H."/>
            <person name="Kimura K."/>
            <person name="Kloareg B."/>
            <person name="Kupper F.C."/>
            <person name="Lang D."/>
            <person name="Le Bail A."/>
            <person name="Leblanc C."/>
            <person name="Lerouge P."/>
            <person name="Lohr M."/>
            <person name="Lopez P.J."/>
            <person name="Martens C."/>
            <person name="Maumus F."/>
            <person name="Michel G."/>
            <person name="Miranda-Saavedra D."/>
            <person name="Morales J."/>
            <person name="Moreau H."/>
            <person name="Motomura T."/>
            <person name="Nagasato C."/>
            <person name="Napoli C.A."/>
            <person name="Nelson D.R."/>
            <person name="Nyvall-Collen P."/>
            <person name="Peters A.F."/>
            <person name="Pommier C."/>
            <person name="Potin P."/>
            <person name="Poulain J."/>
            <person name="Quesneville H."/>
            <person name="Read B."/>
            <person name="Rensing S.A."/>
            <person name="Ritter A."/>
            <person name="Rousvoal S."/>
            <person name="Samanta M."/>
            <person name="Samson G."/>
            <person name="Schroeder D.C."/>
            <person name="Segurens B."/>
            <person name="Strittmatter M."/>
            <person name="Tonon T."/>
            <person name="Tregear J.W."/>
            <person name="Valentin K."/>
            <person name="von Dassow P."/>
            <person name="Yamagishi T."/>
            <person name="Van de Peer Y."/>
            <person name="Wincker P."/>
        </authorList>
    </citation>
    <scope>NUCLEOTIDE SEQUENCE [LARGE SCALE GENOMIC DNA]</scope>
    <source>
        <strain evidence="6">Ec32 / CCAP1310/4</strain>
    </source>
</reference>
<feature type="compositionally biased region" description="Gly residues" evidence="4">
    <location>
        <begin position="884"/>
        <end position="896"/>
    </location>
</feature>
<organism evidence="5 6">
    <name type="scientific">Ectocarpus siliculosus</name>
    <name type="common">Brown alga</name>
    <name type="synonym">Conferva siliculosa</name>
    <dbReference type="NCBI Taxonomy" id="2880"/>
    <lineage>
        <taxon>Eukaryota</taxon>
        <taxon>Sar</taxon>
        <taxon>Stramenopiles</taxon>
        <taxon>Ochrophyta</taxon>
        <taxon>PX clade</taxon>
        <taxon>Phaeophyceae</taxon>
        <taxon>Ectocarpales</taxon>
        <taxon>Ectocarpaceae</taxon>
        <taxon>Ectocarpus</taxon>
    </lineage>
</organism>
<sequence>MEANPTGQAVTSERQGSLSKRSKRKSSRSSQVLMCIADCKYDVVRAAAQAKGWKLVNEDPEASSSRKCHVYWIDVPAIVERMQHLHRWQRINHFPGMSNVARKGRLAQNLDRMRRTFPHEYSFYPRTWVLPVEWGAFKTEFDASGKSTRTFIVKPDSGCQGRGIFLTQDLERVEATESQVAQLYVQRPLLIEGFKFDLRLYVLVTSVIPLRVYVFKDGLTRFCTEEYSRASSDNLGRRCMHLTNYAVNKGSDNFVANDQADLGSKRSLRWLLGWIAAERGGQEKADALWRKMGGAITKTLVSVLPTLHREYLHTFGHDKGVHRPAATSATNTTANVASNTADAKTSASTRNVARSDSNRNCDARPPVGRVEAENTGRSSWDSDSCRTGDSIRDGNIVGQIRGSEEQPPRQLREDEAASFFSNEAPGKEKTLEEVESTSPRSSRGAAGATGAVEKVSEAGGSGTRPGIAEGGERCGGKQAQSYDISVDGNGKTVAGANHRRAHAGGEKGEGKTAGDSKGVVEGSRCVEILGFDFMIDAGLKPWLIEVNHLPSFATDSPLDRQIKAQVVSAALSVLHAKADDRKRYEETAKRDAQNRLYNHDASAAGTAQREKERKEAEAAVAKIRRKLEAIYMRFAPHKLGKVDRLLVKYAGDENKLLRIVRRKYVDTGPGSIPVSSGDSEVSGQQAVDHQPPPWASSPTQADTAPVHGGETIPLGEAARDGHRSRQALVKSKANSTEGQTSAWEERLVDGTKPKHGDVHSETCPPDARILDPPRDPGGGGPGKEEGPAPASSSSSWAVQHDSEHDPEALARETEILEGWERLHPPPEAPAPTRAPVEEDCVVGPRKPSPPAAAAAKSDGGNGDGNDNGSSTVNDDAGQEESINGGDGFGGGGGGGVRNACSGGSKAGAAKGGRRRRKPAATVESMIQRAFEDDRKMTLRLKCPLQQQRGGAMDAQITTKLPQMGAQPTATATAAGAVAAALTTATSDRQNNRPSPSVILGPEQREKAQRLMEGYSSNSRRSLSAPSGTTPSTATPPEEERSTLPVSLRIAVGRAKMHTFDFGEVTAPEEGVNKTA</sequence>
<dbReference type="EMBL" id="FN649742">
    <property type="protein sequence ID" value="CBN77236.1"/>
    <property type="molecule type" value="Genomic_DNA"/>
</dbReference>
<feature type="compositionally biased region" description="Basic and acidic residues" evidence="4">
    <location>
        <begin position="800"/>
        <end position="824"/>
    </location>
</feature>
<keyword evidence="3" id="KW-0067">ATP-binding</keyword>
<dbReference type="PANTHER" id="PTHR12241">
    <property type="entry name" value="TUBULIN POLYGLUTAMYLASE"/>
    <property type="match status" value="1"/>
</dbReference>
<feature type="region of interest" description="Disordered" evidence="4">
    <location>
        <begin position="319"/>
        <end position="493"/>
    </location>
</feature>
<evidence type="ECO:0000313" key="5">
    <source>
        <dbReference type="EMBL" id="CBN77236.1"/>
    </source>
</evidence>
<name>D8LM22_ECTSI</name>
<dbReference type="GO" id="GO:0036064">
    <property type="term" value="C:ciliary basal body"/>
    <property type="evidence" value="ECO:0007669"/>
    <property type="project" value="TreeGrafter"/>
</dbReference>
<feature type="compositionally biased region" description="Polar residues" evidence="4">
    <location>
        <begin position="673"/>
        <end position="687"/>
    </location>
</feature>
<dbReference type="InParanoid" id="D8LM22"/>
<feature type="compositionally biased region" description="Low complexity" evidence="4">
    <location>
        <begin position="436"/>
        <end position="451"/>
    </location>
</feature>
<evidence type="ECO:0000256" key="1">
    <source>
        <dbReference type="ARBA" id="ARBA00022598"/>
    </source>
</evidence>
<proteinExistence type="predicted"/>
<accession>D8LM22</accession>
<feature type="compositionally biased region" description="Basic and acidic residues" evidence="4">
    <location>
        <begin position="383"/>
        <end position="392"/>
    </location>
</feature>
<dbReference type="OrthoDB" id="202825at2759"/>
<evidence type="ECO:0000256" key="3">
    <source>
        <dbReference type="ARBA" id="ARBA00022840"/>
    </source>
</evidence>
<feature type="region of interest" description="Disordered" evidence="4">
    <location>
        <begin position="1"/>
        <end position="25"/>
    </location>
</feature>
<feature type="region of interest" description="Disordered" evidence="4">
    <location>
        <begin position="668"/>
        <end position="923"/>
    </location>
</feature>